<dbReference type="SUPFAM" id="SSF54909">
    <property type="entry name" value="Dimeric alpha+beta barrel"/>
    <property type="match status" value="1"/>
</dbReference>
<feature type="domain" description="ABM" evidence="1">
    <location>
        <begin position="2"/>
        <end position="90"/>
    </location>
</feature>
<keyword evidence="2" id="KW-0503">Monooxygenase</keyword>
<organism evidence="2 3">
    <name type="scientific">Streptomyces mobaraensis</name>
    <name type="common">Streptoverticillium mobaraense</name>
    <dbReference type="NCBI Taxonomy" id="35621"/>
    <lineage>
        <taxon>Bacteria</taxon>
        <taxon>Bacillati</taxon>
        <taxon>Actinomycetota</taxon>
        <taxon>Actinomycetes</taxon>
        <taxon>Kitasatosporales</taxon>
        <taxon>Streptomycetaceae</taxon>
        <taxon>Streptomyces</taxon>
    </lineage>
</organism>
<comment type="caution">
    <text evidence="2">The sequence shown here is derived from an EMBL/GenBank/DDBJ whole genome shotgun (WGS) entry which is preliminary data.</text>
</comment>
<dbReference type="Pfam" id="PF03992">
    <property type="entry name" value="ABM"/>
    <property type="match status" value="1"/>
</dbReference>
<keyword evidence="3" id="KW-1185">Reference proteome</keyword>
<evidence type="ECO:0000313" key="2">
    <source>
        <dbReference type="EMBL" id="KAB7846616.1"/>
    </source>
</evidence>
<dbReference type="PROSITE" id="PS51725">
    <property type="entry name" value="ABM"/>
    <property type="match status" value="1"/>
</dbReference>
<keyword evidence="2" id="KW-0560">Oxidoreductase</keyword>
<proteinExistence type="predicted"/>
<sequence>MIFIVVKFTIRPERSDEWLGLVEDFTQGTRREPGNLFFEWSRSVEDPNQFVLVEAFKDGAAGEVHVNSEHFKKAMSWMPDLIAKTPEIVNVEVPSEGWSAMAELSPRG</sequence>
<dbReference type="InterPro" id="IPR011008">
    <property type="entry name" value="Dimeric_a/b-barrel"/>
</dbReference>
<dbReference type="PANTHER" id="PTHR33336:SF3">
    <property type="entry name" value="ABM DOMAIN-CONTAINING PROTEIN"/>
    <property type="match status" value="1"/>
</dbReference>
<name>A0A5N5WAU9_STRMB</name>
<dbReference type="PANTHER" id="PTHR33336">
    <property type="entry name" value="QUINOL MONOOXYGENASE YGIN-RELATED"/>
    <property type="match status" value="1"/>
</dbReference>
<dbReference type="Proteomes" id="UP000327000">
    <property type="component" value="Unassembled WGS sequence"/>
</dbReference>
<dbReference type="OrthoDB" id="8452260at2"/>
<evidence type="ECO:0000313" key="3">
    <source>
        <dbReference type="Proteomes" id="UP000327000"/>
    </source>
</evidence>
<dbReference type="RefSeq" id="WP_004942132.1">
    <property type="nucleotide sequence ID" value="NZ_JBFADJ010000002.1"/>
</dbReference>
<reference evidence="2 3" key="1">
    <citation type="journal article" date="2019" name="Microb. Cell Fact.">
        <title>Exploring novel herbicidin analogues by transcriptional regulator overexpression and MS/MS molecular networking.</title>
        <authorList>
            <person name="Shi Y."/>
            <person name="Gu R."/>
            <person name="Li Y."/>
            <person name="Wang X."/>
            <person name="Ren W."/>
            <person name="Li X."/>
            <person name="Wang L."/>
            <person name="Xie Y."/>
            <person name="Hong B."/>
        </authorList>
    </citation>
    <scope>NUCLEOTIDE SEQUENCE [LARGE SCALE GENOMIC DNA]</scope>
    <source>
        <strain evidence="2 3">US-43</strain>
    </source>
</reference>
<evidence type="ECO:0000259" key="1">
    <source>
        <dbReference type="PROSITE" id="PS51725"/>
    </source>
</evidence>
<dbReference type="InterPro" id="IPR050744">
    <property type="entry name" value="AI-2_Isomerase_LsrG"/>
</dbReference>
<dbReference type="GO" id="GO:0004497">
    <property type="term" value="F:monooxygenase activity"/>
    <property type="evidence" value="ECO:0007669"/>
    <property type="project" value="UniProtKB-KW"/>
</dbReference>
<dbReference type="EMBL" id="VOKX01000021">
    <property type="protein sequence ID" value="KAB7846616.1"/>
    <property type="molecule type" value="Genomic_DNA"/>
</dbReference>
<dbReference type="AlphaFoldDB" id="A0A5N5WAU9"/>
<accession>A0A5N5WAU9</accession>
<dbReference type="Gene3D" id="3.30.70.100">
    <property type="match status" value="1"/>
</dbReference>
<dbReference type="InterPro" id="IPR007138">
    <property type="entry name" value="ABM_dom"/>
</dbReference>
<protein>
    <submittedName>
        <fullName evidence="2">Antibiotic biosynthesis monooxygenase</fullName>
    </submittedName>
</protein>
<gene>
    <name evidence="2" type="ORF">FRZ00_12630</name>
</gene>